<dbReference type="GeneTree" id="ENSGT01150000286922"/>
<evidence type="ECO:0000259" key="4">
    <source>
        <dbReference type="PROSITE" id="PS50188"/>
    </source>
</evidence>
<reference evidence="5" key="1">
    <citation type="submission" date="2025-08" db="UniProtKB">
        <authorList>
            <consortium name="Ensembl"/>
        </authorList>
    </citation>
    <scope>IDENTIFICATION</scope>
</reference>
<dbReference type="InterPro" id="IPR043136">
    <property type="entry name" value="B30.2/SPRY_sf"/>
</dbReference>
<keyword evidence="1" id="KW-0479">Metal-binding</keyword>
<dbReference type="Ensembl" id="ENSSLUT00000016725.1">
    <property type="protein sequence ID" value="ENSSLUP00000016203.1"/>
    <property type="gene ID" value="ENSSLUG00000007620.1"/>
</dbReference>
<keyword evidence="3" id="KW-0862">Zinc</keyword>
<organism evidence="5 6">
    <name type="scientific">Sander lucioperca</name>
    <name type="common">Pike-perch</name>
    <name type="synonym">Perca lucioperca</name>
    <dbReference type="NCBI Taxonomy" id="283035"/>
    <lineage>
        <taxon>Eukaryota</taxon>
        <taxon>Metazoa</taxon>
        <taxon>Chordata</taxon>
        <taxon>Craniata</taxon>
        <taxon>Vertebrata</taxon>
        <taxon>Euteleostomi</taxon>
        <taxon>Actinopterygii</taxon>
        <taxon>Neopterygii</taxon>
        <taxon>Teleostei</taxon>
        <taxon>Neoteleostei</taxon>
        <taxon>Acanthomorphata</taxon>
        <taxon>Eupercaria</taxon>
        <taxon>Perciformes</taxon>
        <taxon>Percoidei</taxon>
        <taxon>Percidae</taxon>
        <taxon>Luciopercinae</taxon>
        <taxon>Sander</taxon>
    </lineage>
</organism>
<dbReference type="PANTHER" id="PTHR25465">
    <property type="entry name" value="B-BOX DOMAIN CONTAINING"/>
    <property type="match status" value="1"/>
</dbReference>
<keyword evidence="2" id="KW-0863">Zinc-finger</keyword>
<proteinExistence type="predicted"/>
<dbReference type="Gene3D" id="2.60.120.920">
    <property type="match status" value="1"/>
</dbReference>
<evidence type="ECO:0000313" key="5">
    <source>
        <dbReference type="Ensembl" id="ENSSLUP00000016203.1"/>
    </source>
</evidence>
<accession>A0A8C9XXV1</accession>
<dbReference type="InterPro" id="IPR001870">
    <property type="entry name" value="B30.2/SPRY"/>
</dbReference>
<reference evidence="5" key="2">
    <citation type="submission" date="2025-09" db="UniProtKB">
        <authorList>
            <consortium name="Ensembl"/>
        </authorList>
    </citation>
    <scope>IDENTIFICATION</scope>
</reference>
<evidence type="ECO:0000313" key="6">
    <source>
        <dbReference type="Proteomes" id="UP000694568"/>
    </source>
</evidence>
<sequence>MPPPLPPPPFRVEPAGVRWLTPGLRKCKCVLHFIHQTVTSRIQPSDVIIKVLIGVEKKQPYPYHPERFDCPQLLCRDGLTGRCYWEVERRGEVDISVSYRVIRWRGKSNDCWFGCNDHSWSLTCSDGRYSVCHNNRETSISSSVSGRVAVYIDCPAGSLVSSDSLIHLHTFNTTFTQPLYPGFGFWSGSSVSLSPLQDRESLLVPQCL</sequence>
<dbReference type="InterPro" id="IPR003877">
    <property type="entry name" value="SPRY_dom"/>
</dbReference>
<dbReference type="GO" id="GO:0008270">
    <property type="term" value="F:zinc ion binding"/>
    <property type="evidence" value="ECO:0007669"/>
    <property type="project" value="UniProtKB-KW"/>
</dbReference>
<dbReference type="AlphaFoldDB" id="A0A8C9XXV1"/>
<dbReference type="InterPro" id="IPR051051">
    <property type="entry name" value="E3_ubiq-ligase_TRIM/RNF"/>
</dbReference>
<protein>
    <recommendedName>
        <fullName evidence="4">B30.2/SPRY domain-containing protein</fullName>
    </recommendedName>
</protein>
<dbReference type="PROSITE" id="PS50188">
    <property type="entry name" value="B302_SPRY"/>
    <property type="match status" value="1"/>
</dbReference>
<keyword evidence="6" id="KW-1185">Reference proteome</keyword>
<dbReference type="Proteomes" id="UP000694568">
    <property type="component" value="Unplaced"/>
</dbReference>
<dbReference type="PANTHER" id="PTHR25465:SF5">
    <property type="entry name" value="E3 UBIQUITIN_ISG15 LIGASE TRIM25-RELATED"/>
    <property type="match status" value="1"/>
</dbReference>
<feature type="domain" description="B30.2/SPRY" evidence="4">
    <location>
        <begin position="20"/>
        <end position="200"/>
    </location>
</feature>
<evidence type="ECO:0000256" key="1">
    <source>
        <dbReference type="ARBA" id="ARBA00022723"/>
    </source>
</evidence>
<name>A0A8C9XXV1_SANLU</name>
<evidence type="ECO:0000256" key="3">
    <source>
        <dbReference type="ARBA" id="ARBA00022833"/>
    </source>
</evidence>
<evidence type="ECO:0000256" key="2">
    <source>
        <dbReference type="ARBA" id="ARBA00022771"/>
    </source>
</evidence>
<dbReference type="InterPro" id="IPR013320">
    <property type="entry name" value="ConA-like_dom_sf"/>
</dbReference>
<dbReference type="SMART" id="SM00449">
    <property type="entry name" value="SPRY"/>
    <property type="match status" value="1"/>
</dbReference>
<dbReference type="SUPFAM" id="SSF49899">
    <property type="entry name" value="Concanavalin A-like lectins/glucanases"/>
    <property type="match status" value="1"/>
</dbReference>